<dbReference type="PANTHER" id="PTHR10529">
    <property type="entry name" value="AP COMPLEX SUBUNIT MU"/>
    <property type="match status" value="1"/>
</dbReference>
<sequence>MGGVDSVWVLDARSLETIAEKHYTPVRNNTQCGIPRAFAKLLQQGSGNGSFSPSPSPAGFSYSPDQVASRARTLPPVVAMPSSYLSHFVSGGVVLLATHGGETNPLAVREWMRASADAIAEYVGRDATGGVDGNGVRDHFVMVYLLLEELAESGLPWRTDVAQLKSVLPPPTLGDKMLRALSGGGVAATSTSGSATTSSPATPAAKAAAAARGMANVAQGMFAKARARVSGGGGTPTHVPLQPTTPPFTPPPMRTMMSSGTPPVPNSHSPYMGNGSSPPQPSFGAAEADNAPPWRPRAPRYASNEVFVDIVEELDAELDSEGKCVRSSVIGELFVTSRLSGASPELVVRLSDTRVIDDTSVRFHPSVRTARWTSERMLNLVPPDGTSKIMTYATRDPAGPASRAARGQKATSAVGGWHLPIYVKPVMSWDGTTATGKVSVMVGERPKHPQGQQGHQQGHAAKTCDRVSVRVPIPKKCERVEFNANVGTVTCDMTLGVVLWNIGKIPYDKAPCLNGLYTMAGGGGGGGGGEASSPPPLSSGCIAASFSLHGETATGLCVESISVPNEMYKIFKAFKATLKGGRFHVRLA</sequence>
<dbReference type="InterPro" id="IPR036168">
    <property type="entry name" value="AP2_Mu_C_sf"/>
</dbReference>
<keyword evidence="7" id="KW-1185">Reference proteome</keyword>
<accession>A0A830I050</accession>
<dbReference type="InterPro" id="IPR028565">
    <property type="entry name" value="MHD"/>
</dbReference>
<dbReference type="SUPFAM" id="SSF49447">
    <property type="entry name" value="Second domain of Mu2 adaptin subunit (ap50) of ap2 adaptor"/>
    <property type="match status" value="1"/>
</dbReference>
<organism evidence="6 7">
    <name type="scientific">Pycnococcus provasolii</name>
    <dbReference type="NCBI Taxonomy" id="41880"/>
    <lineage>
        <taxon>Eukaryota</taxon>
        <taxon>Viridiplantae</taxon>
        <taxon>Chlorophyta</taxon>
        <taxon>Pseudoscourfieldiophyceae</taxon>
        <taxon>Pseudoscourfieldiales</taxon>
        <taxon>Pycnococcaceae</taxon>
        <taxon>Pycnococcus</taxon>
    </lineage>
</organism>
<keyword evidence="3" id="KW-0472">Membrane</keyword>
<reference evidence="6" key="1">
    <citation type="submission" date="2020-10" db="EMBL/GenBank/DDBJ databases">
        <title>Unveiling of a novel bifunctional photoreceptor, Dualchrome1, isolated from a cosmopolitan green alga.</title>
        <authorList>
            <person name="Suzuki S."/>
            <person name="Kawachi M."/>
        </authorList>
    </citation>
    <scope>NUCLEOTIDE SEQUENCE</scope>
    <source>
        <strain evidence="6">NIES 2893</strain>
    </source>
</reference>
<feature type="compositionally biased region" description="Pro residues" evidence="4">
    <location>
        <begin position="243"/>
        <end position="253"/>
    </location>
</feature>
<evidence type="ECO:0000256" key="1">
    <source>
        <dbReference type="ARBA" id="ARBA00004308"/>
    </source>
</evidence>
<protein>
    <submittedName>
        <fullName evidence="6">AP-3 complex subunit mu-2</fullName>
    </submittedName>
</protein>
<dbReference type="OrthoDB" id="870at2759"/>
<dbReference type="AlphaFoldDB" id="A0A830I050"/>
<dbReference type="Proteomes" id="UP000660262">
    <property type="component" value="Unassembled WGS sequence"/>
</dbReference>
<feature type="compositionally biased region" description="Low complexity" evidence="4">
    <location>
        <begin position="49"/>
        <end position="64"/>
    </location>
</feature>
<dbReference type="Pfam" id="PF00928">
    <property type="entry name" value="Adap_comp_sub"/>
    <property type="match status" value="1"/>
</dbReference>
<evidence type="ECO:0000256" key="3">
    <source>
        <dbReference type="ARBA" id="ARBA00023136"/>
    </source>
</evidence>
<evidence type="ECO:0000256" key="2">
    <source>
        <dbReference type="ARBA" id="ARBA00022448"/>
    </source>
</evidence>
<dbReference type="PROSITE" id="PS51072">
    <property type="entry name" value="MHD"/>
    <property type="match status" value="1"/>
</dbReference>
<comment type="subcellular location">
    <subcellularLocation>
        <location evidence="1">Endomembrane system</location>
    </subcellularLocation>
</comment>
<dbReference type="GO" id="GO:0012505">
    <property type="term" value="C:endomembrane system"/>
    <property type="evidence" value="ECO:0007669"/>
    <property type="project" value="UniProtKB-SubCell"/>
</dbReference>
<dbReference type="InterPro" id="IPR050431">
    <property type="entry name" value="Adaptor_comp_med_subunit"/>
</dbReference>
<feature type="region of interest" description="Disordered" evidence="4">
    <location>
        <begin position="228"/>
        <end position="295"/>
    </location>
</feature>
<dbReference type="SUPFAM" id="SSF64356">
    <property type="entry name" value="SNARE-like"/>
    <property type="match status" value="1"/>
</dbReference>
<name>A0A830I050_9CHLO</name>
<proteinExistence type="predicted"/>
<feature type="region of interest" description="Disordered" evidence="4">
    <location>
        <begin position="45"/>
        <end position="64"/>
    </location>
</feature>
<feature type="compositionally biased region" description="Polar residues" evidence="4">
    <location>
        <begin position="266"/>
        <end position="277"/>
    </location>
</feature>
<feature type="domain" description="MHD" evidence="5">
    <location>
        <begin position="303"/>
        <end position="586"/>
    </location>
</feature>
<dbReference type="EMBL" id="BNJQ01000042">
    <property type="protein sequence ID" value="GHP12433.1"/>
    <property type="molecule type" value="Genomic_DNA"/>
</dbReference>
<dbReference type="Gene3D" id="3.30.450.60">
    <property type="match status" value="1"/>
</dbReference>
<evidence type="ECO:0000259" key="5">
    <source>
        <dbReference type="PROSITE" id="PS51072"/>
    </source>
</evidence>
<dbReference type="Gene3D" id="2.60.40.1170">
    <property type="entry name" value="Mu homology domain, subdomain B"/>
    <property type="match status" value="2"/>
</dbReference>
<comment type="caution">
    <text evidence="6">The sequence shown here is derived from an EMBL/GenBank/DDBJ whole genome shotgun (WGS) entry which is preliminary data.</text>
</comment>
<gene>
    <name evidence="6" type="ORF">PPROV_001116100</name>
</gene>
<dbReference type="InterPro" id="IPR011012">
    <property type="entry name" value="Longin-like_dom_sf"/>
</dbReference>
<keyword evidence="2" id="KW-0813">Transport</keyword>
<evidence type="ECO:0000313" key="7">
    <source>
        <dbReference type="Proteomes" id="UP000660262"/>
    </source>
</evidence>
<evidence type="ECO:0000313" key="6">
    <source>
        <dbReference type="EMBL" id="GHP12433.1"/>
    </source>
</evidence>
<evidence type="ECO:0000256" key="4">
    <source>
        <dbReference type="SAM" id="MobiDB-lite"/>
    </source>
</evidence>